<protein>
    <submittedName>
        <fullName evidence="3">Uncharacterized protein</fullName>
    </submittedName>
</protein>
<feature type="compositionally biased region" description="Pro residues" evidence="1">
    <location>
        <begin position="88"/>
        <end position="99"/>
    </location>
</feature>
<accession>A0A1A9VVX1</accession>
<organism evidence="3 4">
    <name type="scientific">Glossina austeni</name>
    <name type="common">Savannah tsetse fly</name>
    <dbReference type="NCBI Taxonomy" id="7395"/>
    <lineage>
        <taxon>Eukaryota</taxon>
        <taxon>Metazoa</taxon>
        <taxon>Ecdysozoa</taxon>
        <taxon>Arthropoda</taxon>
        <taxon>Hexapoda</taxon>
        <taxon>Insecta</taxon>
        <taxon>Pterygota</taxon>
        <taxon>Neoptera</taxon>
        <taxon>Endopterygota</taxon>
        <taxon>Diptera</taxon>
        <taxon>Brachycera</taxon>
        <taxon>Muscomorpha</taxon>
        <taxon>Hippoboscoidea</taxon>
        <taxon>Glossinidae</taxon>
        <taxon>Glossina</taxon>
    </lineage>
</organism>
<dbReference type="STRING" id="7395.A0A1A9VVX1"/>
<feature type="region of interest" description="Disordered" evidence="1">
    <location>
        <begin position="54"/>
        <end position="151"/>
    </location>
</feature>
<dbReference type="PRINTS" id="PR01217">
    <property type="entry name" value="PRICHEXTENSN"/>
</dbReference>
<evidence type="ECO:0000256" key="1">
    <source>
        <dbReference type="SAM" id="MobiDB-lite"/>
    </source>
</evidence>
<dbReference type="Proteomes" id="UP000078200">
    <property type="component" value="Unassembled WGS sequence"/>
</dbReference>
<evidence type="ECO:0000256" key="2">
    <source>
        <dbReference type="SAM" id="SignalP"/>
    </source>
</evidence>
<evidence type="ECO:0000313" key="3">
    <source>
        <dbReference type="EnsemblMetazoa" id="GAUT049351-PA"/>
    </source>
</evidence>
<evidence type="ECO:0000313" key="4">
    <source>
        <dbReference type="Proteomes" id="UP000078200"/>
    </source>
</evidence>
<feature type="compositionally biased region" description="Pro residues" evidence="1">
    <location>
        <begin position="115"/>
        <end position="134"/>
    </location>
</feature>
<sequence length="335" mass="33240">MSTSSTMPVSMHFALTLVSHSAAIGGATSLRPVFSPDLAESWIVSASGDTGVFADQGAPGRVSGRPDAGGPARNPPSPGPNALSGSPMPAPGPPGPSPAPGLHGIGPPIFGSPTPERPAPGPVPGPPAPGPPAPGASVPGSPTVGTSTPGAPLVAPLAPGAPVLDAPTSGFRIPRPLIGGGPVTRASARGSLIAGDPVTRAPGPPCPGPPFPCPRPPAPGNSSRGFPVPGPRALMAGDPVTRASAPRSCGPSCGPVKCVSVPGATSPPVSGVRGGPDLERVGYFDVVAFLLNDHGKPLDPLNKLPETFLEDRVPTIFISISKWSYIVYPQLIKQT</sequence>
<dbReference type="EnsemblMetazoa" id="GAUT049351-RA">
    <property type="protein sequence ID" value="GAUT049351-PA"/>
    <property type="gene ID" value="GAUT049351"/>
</dbReference>
<name>A0A1A9VVX1_GLOAU</name>
<dbReference type="VEuPathDB" id="VectorBase:GAUT049351"/>
<keyword evidence="2" id="KW-0732">Signal</keyword>
<reference evidence="3" key="1">
    <citation type="submission" date="2020-05" db="UniProtKB">
        <authorList>
            <consortium name="EnsemblMetazoa"/>
        </authorList>
    </citation>
    <scope>IDENTIFICATION</scope>
    <source>
        <strain evidence="3">TTRI</strain>
    </source>
</reference>
<keyword evidence="4" id="KW-1185">Reference proteome</keyword>
<feature type="chain" id="PRO_5008399708" evidence="2">
    <location>
        <begin position="30"/>
        <end position="335"/>
    </location>
</feature>
<feature type="signal peptide" evidence="2">
    <location>
        <begin position="1"/>
        <end position="29"/>
    </location>
</feature>
<dbReference type="AlphaFoldDB" id="A0A1A9VVX1"/>
<proteinExistence type="predicted"/>